<proteinExistence type="predicted"/>
<dbReference type="KEGG" id="ppn:Palpr_2232"/>
<keyword evidence="2" id="KW-1185">Reference proteome</keyword>
<dbReference type="STRING" id="694427.Palpr_2232"/>
<accession>E4T6M4</accession>
<dbReference type="RefSeq" id="WP_013445737.1">
    <property type="nucleotide sequence ID" value="NC_014734.1"/>
</dbReference>
<evidence type="ECO:0000313" key="1">
    <source>
        <dbReference type="EMBL" id="ADQ80368.1"/>
    </source>
</evidence>
<organism evidence="1 2">
    <name type="scientific">Paludibacter propionicigenes (strain DSM 17365 / JCM 13257 / WB4)</name>
    <dbReference type="NCBI Taxonomy" id="694427"/>
    <lineage>
        <taxon>Bacteria</taxon>
        <taxon>Pseudomonadati</taxon>
        <taxon>Bacteroidota</taxon>
        <taxon>Bacteroidia</taxon>
        <taxon>Bacteroidales</taxon>
        <taxon>Paludibacteraceae</taxon>
        <taxon>Paludibacter</taxon>
    </lineage>
</organism>
<sequence>METKTTATTDEKKVSKSHYETIDEKITKMKVTFDNATLPEIFTVMVTVGYTAEKIDGMKNSLNDLILLNANQVKESAEQSAEQTKFDNKRKEINTLFNTHRGMLRIFFKGNDPAYKTLQLNVENPTAYGNWNQLVTRFYVQLAKPDMLEQTSAVAITQQVVNAQQQALTELNALKDSIIKESGDAVGATHARDVAYDELYPLYSDYVKYAKLLLPDASLLKMLGVTTK</sequence>
<reference evidence="1 2" key="2">
    <citation type="journal article" date="2011" name="Stand. Genomic Sci.">
        <title>Complete genome sequence of Paludibacter propionicigenes type strain (WB4).</title>
        <authorList>
            <person name="Gronow S."/>
            <person name="Munk C."/>
            <person name="Lapidus A."/>
            <person name="Nolan M."/>
            <person name="Lucas S."/>
            <person name="Hammon N."/>
            <person name="Deshpande S."/>
            <person name="Cheng J.F."/>
            <person name="Tapia R."/>
            <person name="Han C."/>
            <person name="Goodwin L."/>
            <person name="Pitluck S."/>
            <person name="Liolios K."/>
            <person name="Ivanova N."/>
            <person name="Mavromatis K."/>
            <person name="Mikhailova N."/>
            <person name="Pati A."/>
            <person name="Chen A."/>
            <person name="Palaniappan K."/>
            <person name="Land M."/>
            <person name="Hauser L."/>
            <person name="Chang Y.J."/>
            <person name="Jeffries C.D."/>
            <person name="Brambilla E."/>
            <person name="Rohde M."/>
            <person name="Goker M."/>
            <person name="Detter J.C."/>
            <person name="Woyke T."/>
            <person name="Bristow J."/>
            <person name="Eisen J.A."/>
            <person name="Markowitz V."/>
            <person name="Hugenholtz P."/>
            <person name="Kyrpides N.C."/>
            <person name="Klenk H.P."/>
        </authorList>
    </citation>
    <scope>NUCLEOTIDE SEQUENCE [LARGE SCALE GENOMIC DNA]</scope>
    <source>
        <strain evidence="2">DSM 17365 / JCM 13257 / WB4</strain>
    </source>
</reference>
<dbReference type="HOGENOM" id="CLU_108491_0_0_10"/>
<dbReference type="eggNOG" id="ENOG5032RV3">
    <property type="taxonomic scope" value="Bacteria"/>
</dbReference>
<reference key="1">
    <citation type="submission" date="2010-11" db="EMBL/GenBank/DDBJ databases">
        <title>The complete genome of Paludibacter propionicigenes DSM 17365.</title>
        <authorList>
            <consortium name="US DOE Joint Genome Institute (JGI-PGF)"/>
            <person name="Lucas S."/>
            <person name="Copeland A."/>
            <person name="Lapidus A."/>
            <person name="Bruce D."/>
            <person name="Goodwin L."/>
            <person name="Pitluck S."/>
            <person name="Kyrpides N."/>
            <person name="Mavromatis K."/>
            <person name="Ivanova N."/>
            <person name="Munk A.C."/>
            <person name="Brettin T."/>
            <person name="Detter J.C."/>
            <person name="Han C."/>
            <person name="Tapia R."/>
            <person name="Land M."/>
            <person name="Hauser L."/>
            <person name="Markowitz V."/>
            <person name="Cheng J.-F."/>
            <person name="Hugenholtz P."/>
            <person name="Woyke T."/>
            <person name="Wu D."/>
            <person name="Gronow S."/>
            <person name="Wellnitz S."/>
            <person name="Brambilla E."/>
            <person name="Klenk H.-P."/>
            <person name="Eisen J.A."/>
        </authorList>
    </citation>
    <scope>NUCLEOTIDE SEQUENCE</scope>
    <source>
        <strain>WB4</strain>
    </source>
</reference>
<name>E4T6M4_PALPW</name>
<dbReference type="AlphaFoldDB" id="E4T6M4"/>
<dbReference type="OrthoDB" id="1151265at2"/>
<protein>
    <submittedName>
        <fullName evidence="1">Uncharacterized protein</fullName>
    </submittedName>
</protein>
<gene>
    <name evidence="1" type="ordered locus">Palpr_2232</name>
</gene>
<evidence type="ECO:0000313" key="2">
    <source>
        <dbReference type="Proteomes" id="UP000008718"/>
    </source>
</evidence>
<dbReference type="Proteomes" id="UP000008718">
    <property type="component" value="Chromosome"/>
</dbReference>
<dbReference type="EMBL" id="CP002345">
    <property type="protein sequence ID" value="ADQ80368.1"/>
    <property type="molecule type" value="Genomic_DNA"/>
</dbReference>